<evidence type="ECO:0000259" key="5">
    <source>
        <dbReference type="Pfam" id="PF00501"/>
    </source>
</evidence>
<dbReference type="Gene3D" id="3.40.50.12780">
    <property type="entry name" value="N-terminal domain of ligase-like"/>
    <property type="match status" value="1"/>
</dbReference>
<dbReference type="InterPro" id="IPR020845">
    <property type="entry name" value="AMP-binding_CS"/>
</dbReference>
<dbReference type="Gene3D" id="3.30.300.30">
    <property type="match status" value="1"/>
</dbReference>
<feature type="domain" description="AMP-dependent synthetase/ligase" evidence="5">
    <location>
        <begin position="102"/>
        <end position="477"/>
    </location>
</feature>
<evidence type="ECO:0000256" key="1">
    <source>
        <dbReference type="ARBA" id="ARBA00006432"/>
    </source>
</evidence>
<dbReference type="Proteomes" id="UP001442841">
    <property type="component" value="Chromosome"/>
</dbReference>
<dbReference type="InterPro" id="IPR000873">
    <property type="entry name" value="AMP-dep_synth/lig_dom"/>
</dbReference>
<dbReference type="RefSeq" id="WP_425307997.1">
    <property type="nucleotide sequence ID" value="NZ_CP154795.1"/>
</dbReference>
<keyword evidence="8" id="KW-1185">Reference proteome</keyword>
<evidence type="ECO:0000256" key="4">
    <source>
        <dbReference type="ARBA" id="ARBA00022840"/>
    </source>
</evidence>
<dbReference type="InterPro" id="IPR025110">
    <property type="entry name" value="AMP-bd_C"/>
</dbReference>
<dbReference type="NCBIfam" id="NF002937">
    <property type="entry name" value="PRK03584.1"/>
    <property type="match status" value="1"/>
</dbReference>
<dbReference type="Pfam" id="PF00501">
    <property type="entry name" value="AMP-binding"/>
    <property type="match status" value="1"/>
</dbReference>
<protein>
    <submittedName>
        <fullName evidence="7">Acetoacetate--CoA ligase</fullName>
        <ecNumber evidence="7">6.2.1.16</ecNumber>
    </submittedName>
</protein>
<evidence type="ECO:0000256" key="3">
    <source>
        <dbReference type="ARBA" id="ARBA00022741"/>
    </source>
</evidence>
<keyword evidence="4" id="KW-0067">ATP-binding</keyword>
<dbReference type="InterPro" id="IPR005914">
    <property type="entry name" value="Acac_CoA_synth"/>
</dbReference>
<keyword evidence="2 7" id="KW-0436">Ligase</keyword>
<dbReference type="InterPro" id="IPR045851">
    <property type="entry name" value="AMP-bd_C_sf"/>
</dbReference>
<feature type="domain" description="AMP-binding enzyme C-terminal" evidence="6">
    <location>
        <begin position="549"/>
        <end position="619"/>
    </location>
</feature>
<dbReference type="SUPFAM" id="SSF56801">
    <property type="entry name" value="Acetyl-CoA synthetase-like"/>
    <property type="match status" value="1"/>
</dbReference>
<dbReference type="GO" id="GO:0030729">
    <property type="term" value="F:acetoacetate-CoA ligase activity"/>
    <property type="evidence" value="ECO:0007669"/>
    <property type="project" value="UniProtKB-EC"/>
</dbReference>
<evidence type="ECO:0000313" key="8">
    <source>
        <dbReference type="Proteomes" id="UP001442841"/>
    </source>
</evidence>
<evidence type="ECO:0000256" key="2">
    <source>
        <dbReference type="ARBA" id="ARBA00022598"/>
    </source>
</evidence>
<dbReference type="Pfam" id="PF13193">
    <property type="entry name" value="AMP-binding_C"/>
    <property type="match status" value="1"/>
</dbReference>
<dbReference type="PANTHER" id="PTHR42921">
    <property type="entry name" value="ACETOACETYL-COA SYNTHETASE"/>
    <property type="match status" value="1"/>
</dbReference>
<dbReference type="PROSITE" id="PS00455">
    <property type="entry name" value="AMP_BINDING"/>
    <property type="match status" value="1"/>
</dbReference>
<reference evidence="7 8" key="1">
    <citation type="submission" date="2024-04" db="EMBL/GenBank/DDBJ databases">
        <title>Isolation of an actinomycete strain from pig manure.</title>
        <authorList>
            <person name="Gong T."/>
            <person name="Yu Z."/>
            <person name="An M."/>
            <person name="Wei C."/>
            <person name="Yang W."/>
            <person name="Liu L."/>
        </authorList>
    </citation>
    <scope>NUCLEOTIDE SEQUENCE [LARGE SCALE GENOMIC DNA]</scope>
    <source>
        <strain evidence="7 8">ZF39</strain>
    </source>
</reference>
<dbReference type="EC" id="6.2.1.16" evidence="7"/>
<dbReference type="PANTHER" id="PTHR42921:SF1">
    <property type="entry name" value="ACETOACETYL-COA SYNTHETASE"/>
    <property type="match status" value="1"/>
</dbReference>
<evidence type="ECO:0000313" key="7">
    <source>
        <dbReference type="EMBL" id="XAN06569.1"/>
    </source>
</evidence>
<dbReference type="EMBL" id="CP154795">
    <property type="protein sequence ID" value="XAN06569.1"/>
    <property type="molecule type" value="Genomic_DNA"/>
</dbReference>
<sequence length="658" mass="71394">MSTPQPSWTPTDESIPTTRVDEFRRWVNDRFDLDLADYPALHGWSIGDERFWPAVWDFLELAADRGDAPALASADMPGARWFPGVELNYARQVFEGAGFEAGAVAIVDRSEPDGAAERELTYGELAAQVAALAGTLRARGVRPGDRVAGYLPNVPEAVIAFLATAAIGATWSACGQDYAATAAVDRLGQLEPVALIAGDGYRYAGKDHDRLVNTARIREAIPSLRTTILVPRRGADAEEIAEAGLGDALSWADATATEHPLTIDNVPFDHPLWVLFSSGTTGKPKGIVHGHGGVLLEHSQQMAFHANLRAGDVFFWYTSPSWMMWNYQVAGLLVGATIVTYDGSPSHPAKDQLWSLASELKVKLLGTSPAYLAACERAQLEPGRDHDLSRLEVLGSTGSVLPPAANAWVSDHIGKHVAIAGISGGTDVVSAFTGFVPTMPVYPGELSCICLGVAMEAWDAKGRPVIGEMGELVITRPMPSMPVFFWNDEDGSRYRDAYFDVWPGVWRHGDWITITERDSVIVHGRSDSTLNRNGIRMGSADIYAAIEPITEIDESLVIGVEMPDGGYWMPLFVKLAAGTELTDDLRTRINTMIREQASPRHVPDDILVVSGIPHTRTGKKLEVPIKRILAGAEPGSVADPSSIDNADLLQEYARLRRE</sequence>
<organism evidence="7 8">
    <name type="scientific">Ammonicoccus fulvus</name>
    <dbReference type="NCBI Taxonomy" id="3138240"/>
    <lineage>
        <taxon>Bacteria</taxon>
        <taxon>Bacillati</taxon>
        <taxon>Actinomycetota</taxon>
        <taxon>Actinomycetes</taxon>
        <taxon>Propionibacteriales</taxon>
        <taxon>Propionibacteriaceae</taxon>
        <taxon>Ammonicoccus</taxon>
    </lineage>
</organism>
<gene>
    <name evidence="7" type="ORF">AADG42_04345</name>
</gene>
<name>A0ABZ3FKK7_9ACTN</name>
<proteinExistence type="inferred from homology"/>
<evidence type="ECO:0000259" key="6">
    <source>
        <dbReference type="Pfam" id="PF13193"/>
    </source>
</evidence>
<accession>A0ABZ3FKK7</accession>
<keyword evidence="3" id="KW-0547">Nucleotide-binding</keyword>
<comment type="similarity">
    <text evidence="1">Belongs to the ATP-dependent AMP-binding enzyme family.</text>
</comment>
<dbReference type="InterPro" id="IPR042099">
    <property type="entry name" value="ANL_N_sf"/>
</dbReference>
<dbReference type="NCBIfam" id="TIGR01217">
    <property type="entry name" value="ac_ac_CoA_syn"/>
    <property type="match status" value="1"/>
</dbReference>